<protein>
    <submittedName>
        <fullName evidence="1 2">Uncharacterized protein</fullName>
    </submittedName>
</protein>
<reference evidence="2" key="2">
    <citation type="submission" date="2020-05" db="UniProtKB">
        <authorList>
            <consortium name="EnsemblMetazoa"/>
        </authorList>
    </citation>
    <scope>IDENTIFICATION</scope>
</reference>
<dbReference type="EMBL" id="KE525195">
    <property type="protein sequence ID" value="KFB42528.1"/>
    <property type="molecule type" value="Genomic_DNA"/>
</dbReference>
<organism evidence="1">
    <name type="scientific">Anopheles sinensis</name>
    <name type="common">Mosquito</name>
    <dbReference type="NCBI Taxonomy" id="74873"/>
    <lineage>
        <taxon>Eukaryota</taxon>
        <taxon>Metazoa</taxon>
        <taxon>Ecdysozoa</taxon>
        <taxon>Arthropoda</taxon>
        <taxon>Hexapoda</taxon>
        <taxon>Insecta</taxon>
        <taxon>Pterygota</taxon>
        <taxon>Neoptera</taxon>
        <taxon>Endopterygota</taxon>
        <taxon>Diptera</taxon>
        <taxon>Nematocera</taxon>
        <taxon>Culicoidea</taxon>
        <taxon>Culicidae</taxon>
        <taxon>Anophelinae</taxon>
        <taxon>Anopheles</taxon>
    </lineage>
</organism>
<name>A0A084VX34_ANOSI</name>
<evidence type="ECO:0000313" key="1">
    <source>
        <dbReference type="EMBL" id="KFB42528.1"/>
    </source>
</evidence>
<proteinExistence type="predicted"/>
<dbReference type="Proteomes" id="UP000030765">
    <property type="component" value="Unassembled WGS sequence"/>
</dbReference>
<gene>
    <name evidence="1" type="ORF">ZHAS_00010237</name>
</gene>
<reference evidence="1 3" key="1">
    <citation type="journal article" date="2014" name="BMC Genomics">
        <title>Genome sequence of Anopheles sinensis provides insight into genetics basis of mosquito competence for malaria parasites.</title>
        <authorList>
            <person name="Zhou D."/>
            <person name="Zhang D."/>
            <person name="Ding G."/>
            <person name="Shi L."/>
            <person name="Hou Q."/>
            <person name="Ye Y."/>
            <person name="Xu Y."/>
            <person name="Zhou H."/>
            <person name="Xiong C."/>
            <person name="Li S."/>
            <person name="Yu J."/>
            <person name="Hong S."/>
            <person name="Yu X."/>
            <person name="Zou P."/>
            <person name="Chen C."/>
            <person name="Chang X."/>
            <person name="Wang W."/>
            <person name="Lv Y."/>
            <person name="Sun Y."/>
            <person name="Ma L."/>
            <person name="Shen B."/>
            <person name="Zhu C."/>
        </authorList>
    </citation>
    <scope>NUCLEOTIDE SEQUENCE [LARGE SCALE GENOMIC DNA]</scope>
</reference>
<sequence length="71" mass="7860">MEDGEGGAGGGGGARTTKLIRVSGVIGCFGMPAHTGPVQPLRAQSDTRMESDIDRRWWWCWWLSLLRHNHP</sequence>
<keyword evidence="3" id="KW-1185">Reference proteome</keyword>
<dbReference type="EMBL" id="ATLV01017840">
    <property type="status" value="NOT_ANNOTATED_CDS"/>
    <property type="molecule type" value="Genomic_DNA"/>
</dbReference>
<dbReference type="EnsemblMetazoa" id="ASIC010237-RA">
    <property type="protein sequence ID" value="ASIC010237-PA"/>
    <property type="gene ID" value="ASIC010237"/>
</dbReference>
<dbReference type="AlphaFoldDB" id="A0A084VX34"/>
<evidence type="ECO:0000313" key="2">
    <source>
        <dbReference type="EnsemblMetazoa" id="ASIC010237-PA"/>
    </source>
</evidence>
<dbReference type="VEuPathDB" id="VectorBase:ASIC010237"/>
<evidence type="ECO:0000313" key="3">
    <source>
        <dbReference type="Proteomes" id="UP000030765"/>
    </source>
</evidence>
<accession>A0A084VX34</accession>